<evidence type="ECO:0000313" key="10">
    <source>
        <dbReference type="Proteomes" id="UP001597641"/>
    </source>
</evidence>
<keyword evidence="7" id="KW-0732">Signal</keyword>
<dbReference type="InterPro" id="IPR003661">
    <property type="entry name" value="HisK_dim/P_dom"/>
</dbReference>
<dbReference type="InterPro" id="IPR011990">
    <property type="entry name" value="TPR-like_helical_dom_sf"/>
</dbReference>
<dbReference type="Pfam" id="PF02518">
    <property type="entry name" value="HATPase_c"/>
    <property type="match status" value="1"/>
</dbReference>
<feature type="repeat" description="TPR" evidence="4">
    <location>
        <begin position="81"/>
        <end position="114"/>
    </location>
</feature>
<evidence type="ECO:0000256" key="7">
    <source>
        <dbReference type="SAM" id="SignalP"/>
    </source>
</evidence>
<dbReference type="SMART" id="SM00028">
    <property type="entry name" value="TPR"/>
    <property type="match status" value="6"/>
</dbReference>
<dbReference type="InterPro" id="IPR004358">
    <property type="entry name" value="Sig_transdc_His_kin-like_C"/>
</dbReference>
<reference evidence="10" key="1">
    <citation type="journal article" date="2019" name="Int. J. Syst. Evol. Microbiol.">
        <title>The Global Catalogue of Microorganisms (GCM) 10K type strain sequencing project: providing services to taxonomists for standard genome sequencing and annotation.</title>
        <authorList>
            <consortium name="The Broad Institute Genomics Platform"/>
            <consortium name="The Broad Institute Genome Sequencing Center for Infectious Disease"/>
            <person name="Wu L."/>
            <person name="Ma J."/>
        </authorList>
    </citation>
    <scope>NUCLEOTIDE SEQUENCE [LARGE SCALE GENOMIC DNA]</scope>
    <source>
        <strain evidence="10">KCTC 23984</strain>
    </source>
</reference>
<evidence type="ECO:0000256" key="1">
    <source>
        <dbReference type="ARBA" id="ARBA00000085"/>
    </source>
</evidence>
<protein>
    <recommendedName>
        <fullName evidence="2">histidine kinase</fullName>
        <ecNumber evidence="2">2.7.13.3</ecNumber>
    </recommendedName>
</protein>
<organism evidence="9 10">
    <name type="scientific">Pontibacter toksunensis</name>
    <dbReference type="NCBI Taxonomy" id="1332631"/>
    <lineage>
        <taxon>Bacteria</taxon>
        <taxon>Pseudomonadati</taxon>
        <taxon>Bacteroidota</taxon>
        <taxon>Cytophagia</taxon>
        <taxon>Cytophagales</taxon>
        <taxon>Hymenobacteraceae</taxon>
        <taxon>Pontibacter</taxon>
    </lineage>
</organism>
<proteinExistence type="predicted"/>
<dbReference type="SUPFAM" id="SSF47384">
    <property type="entry name" value="Homodimeric domain of signal transducing histidine kinase"/>
    <property type="match status" value="1"/>
</dbReference>
<sequence length="671" mass="76004">MRITFLLLIFLFTTLPVVAQQATVVDSLKRELATAKPDTNQVKVLIELDNHGNTINSDTLLLYANRALELSKKLDYARGEARSLFSLVKIYYLKGDITRAFESLQQLLEVSQTNNYIDGIVLATNFYGIYYLENGDYQNALIRYKQALAQIRERENSPFLVAMLINVGKSFVKMNQLDSASIYLGEAVKLVHEAQLKHKFAGETLLSWGELQEKKGQFDLAMAYYHKALPVLSKQNKAATLSWSHHAIAKLHKERGQLDSAFLYAKKSYAFAEVPPIQADVLTEPSLLLSELYEGQHDHQEALQYYKIASAAKDSLYNKERMAKISNLLFNEQIKKRELEMSQKEYRSRMRIYGLLSVIGVVLLVALVLFLNNRQKQKANALLKQQKEKTEEALQELKTLQAQLIQSEKMASLGELTAGIAHEIQNPLNFVNNFSEVSTELVEELREGPFRQLPQEVTEEAGSILVNLEQNLHKIHHHGRRADAIVKNMLDHSPASSGERQLTNLNRLTDEYLGLAYHGFRAREKDFACTIHTDFDPKLENVEVVPQELGRVLLNLFNNAFYAVRLKQKYNPDGYIPKVEVQTLCKEGQVEIRVKDNGVGMSDTVKNKIFQPFFTTKATGQGIGLGLSLSYDIITKGHRGELQVQTAEGEYTEMIVKLPHKSTAIVQPALM</sequence>
<keyword evidence="6" id="KW-1133">Transmembrane helix</keyword>
<keyword evidence="5" id="KW-0175">Coiled coil</keyword>
<dbReference type="InterPro" id="IPR036097">
    <property type="entry name" value="HisK_dim/P_sf"/>
</dbReference>
<evidence type="ECO:0000256" key="6">
    <source>
        <dbReference type="SAM" id="Phobius"/>
    </source>
</evidence>
<feature type="domain" description="Histidine kinase" evidence="8">
    <location>
        <begin position="419"/>
        <end position="662"/>
    </location>
</feature>
<dbReference type="SUPFAM" id="SSF48452">
    <property type="entry name" value="TPR-like"/>
    <property type="match status" value="2"/>
</dbReference>
<comment type="catalytic activity">
    <reaction evidence="1">
        <text>ATP + protein L-histidine = ADP + protein N-phospho-L-histidine.</text>
        <dbReference type="EC" id="2.7.13.3"/>
    </reaction>
</comment>
<keyword evidence="3" id="KW-0597">Phosphoprotein</keyword>
<dbReference type="PROSITE" id="PS50109">
    <property type="entry name" value="HIS_KIN"/>
    <property type="match status" value="1"/>
</dbReference>
<dbReference type="PANTHER" id="PTHR43065">
    <property type="entry name" value="SENSOR HISTIDINE KINASE"/>
    <property type="match status" value="1"/>
</dbReference>
<dbReference type="SMART" id="SM00387">
    <property type="entry name" value="HATPase_c"/>
    <property type="match status" value="1"/>
</dbReference>
<dbReference type="Gene3D" id="1.10.287.130">
    <property type="match status" value="1"/>
</dbReference>
<dbReference type="Pfam" id="PF00512">
    <property type="entry name" value="HisKA"/>
    <property type="match status" value="1"/>
</dbReference>
<keyword evidence="4" id="KW-0802">TPR repeat</keyword>
<dbReference type="CDD" id="cd00082">
    <property type="entry name" value="HisKA"/>
    <property type="match status" value="1"/>
</dbReference>
<evidence type="ECO:0000256" key="5">
    <source>
        <dbReference type="SAM" id="Coils"/>
    </source>
</evidence>
<name>A0ABW6BXR3_9BACT</name>
<keyword evidence="6" id="KW-0812">Transmembrane</keyword>
<dbReference type="InterPro" id="IPR036890">
    <property type="entry name" value="HATPase_C_sf"/>
</dbReference>
<evidence type="ECO:0000259" key="8">
    <source>
        <dbReference type="PROSITE" id="PS50109"/>
    </source>
</evidence>
<dbReference type="InterPro" id="IPR019734">
    <property type="entry name" value="TPR_rpt"/>
</dbReference>
<gene>
    <name evidence="9" type="ORF">ACFS7Z_16405</name>
</gene>
<evidence type="ECO:0000256" key="3">
    <source>
        <dbReference type="ARBA" id="ARBA00022553"/>
    </source>
</evidence>
<evidence type="ECO:0000256" key="4">
    <source>
        <dbReference type="PROSITE-ProRule" id="PRU00339"/>
    </source>
</evidence>
<keyword evidence="10" id="KW-1185">Reference proteome</keyword>
<comment type="caution">
    <text evidence="9">The sequence shown here is derived from an EMBL/GenBank/DDBJ whole genome shotgun (WGS) entry which is preliminary data.</text>
</comment>
<dbReference type="Gene3D" id="3.30.565.10">
    <property type="entry name" value="Histidine kinase-like ATPase, C-terminal domain"/>
    <property type="match status" value="1"/>
</dbReference>
<feature type="signal peptide" evidence="7">
    <location>
        <begin position="1"/>
        <end position="19"/>
    </location>
</feature>
<dbReference type="Proteomes" id="UP001597641">
    <property type="component" value="Unassembled WGS sequence"/>
</dbReference>
<dbReference type="PROSITE" id="PS50005">
    <property type="entry name" value="TPR"/>
    <property type="match status" value="1"/>
</dbReference>
<dbReference type="EMBL" id="JBHUOX010000012">
    <property type="protein sequence ID" value="MFD3001956.1"/>
    <property type="molecule type" value="Genomic_DNA"/>
</dbReference>
<feature type="transmembrane region" description="Helical" evidence="6">
    <location>
        <begin position="352"/>
        <end position="371"/>
    </location>
</feature>
<dbReference type="RefSeq" id="WP_377486790.1">
    <property type="nucleotide sequence ID" value="NZ_JBHUOX010000012.1"/>
</dbReference>
<dbReference type="Gene3D" id="1.25.40.10">
    <property type="entry name" value="Tetratricopeptide repeat domain"/>
    <property type="match status" value="2"/>
</dbReference>
<dbReference type="SMART" id="SM00388">
    <property type="entry name" value="HisKA"/>
    <property type="match status" value="1"/>
</dbReference>
<dbReference type="InterPro" id="IPR003594">
    <property type="entry name" value="HATPase_dom"/>
</dbReference>
<dbReference type="SUPFAM" id="SSF55874">
    <property type="entry name" value="ATPase domain of HSP90 chaperone/DNA topoisomerase II/histidine kinase"/>
    <property type="match status" value="1"/>
</dbReference>
<dbReference type="EC" id="2.7.13.3" evidence="2"/>
<dbReference type="PRINTS" id="PR00344">
    <property type="entry name" value="BCTRLSENSOR"/>
</dbReference>
<evidence type="ECO:0000313" key="9">
    <source>
        <dbReference type="EMBL" id="MFD3001956.1"/>
    </source>
</evidence>
<dbReference type="InterPro" id="IPR005467">
    <property type="entry name" value="His_kinase_dom"/>
</dbReference>
<accession>A0ABW6BXR3</accession>
<keyword evidence="6" id="KW-0472">Membrane</keyword>
<dbReference type="PANTHER" id="PTHR43065:SF42">
    <property type="entry name" value="TWO-COMPONENT SENSOR PPRA"/>
    <property type="match status" value="1"/>
</dbReference>
<evidence type="ECO:0000256" key="2">
    <source>
        <dbReference type="ARBA" id="ARBA00012438"/>
    </source>
</evidence>
<dbReference type="Pfam" id="PF13424">
    <property type="entry name" value="TPR_12"/>
    <property type="match status" value="1"/>
</dbReference>
<feature type="chain" id="PRO_5045262177" description="histidine kinase" evidence="7">
    <location>
        <begin position="20"/>
        <end position="671"/>
    </location>
</feature>
<feature type="coiled-coil region" evidence="5">
    <location>
        <begin position="372"/>
        <end position="410"/>
    </location>
</feature>